<evidence type="ECO:0000313" key="2">
    <source>
        <dbReference type="EMBL" id="JAT33658.1"/>
    </source>
</evidence>
<gene>
    <name evidence="2" type="ORF">g.5812</name>
</gene>
<feature type="compositionally biased region" description="Polar residues" evidence="1">
    <location>
        <begin position="12"/>
        <end position="24"/>
    </location>
</feature>
<feature type="non-terminal residue" evidence="2">
    <location>
        <position position="111"/>
    </location>
</feature>
<protein>
    <recommendedName>
        <fullName evidence="3">BESS domain-containing protein</fullName>
    </recommendedName>
</protein>
<dbReference type="EMBL" id="GEBQ01006319">
    <property type="protein sequence ID" value="JAT33658.1"/>
    <property type="molecule type" value="Transcribed_RNA"/>
</dbReference>
<feature type="compositionally biased region" description="Acidic residues" evidence="1">
    <location>
        <begin position="1"/>
        <end position="10"/>
    </location>
</feature>
<organism evidence="2">
    <name type="scientific">Graphocephala atropunctata</name>
    <dbReference type="NCBI Taxonomy" id="36148"/>
    <lineage>
        <taxon>Eukaryota</taxon>
        <taxon>Metazoa</taxon>
        <taxon>Ecdysozoa</taxon>
        <taxon>Arthropoda</taxon>
        <taxon>Hexapoda</taxon>
        <taxon>Insecta</taxon>
        <taxon>Pterygota</taxon>
        <taxon>Neoptera</taxon>
        <taxon>Paraneoptera</taxon>
        <taxon>Hemiptera</taxon>
        <taxon>Auchenorrhyncha</taxon>
        <taxon>Membracoidea</taxon>
        <taxon>Cicadellidae</taxon>
        <taxon>Cicadellinae</taxon>
        <taxon>Cicadellini</taxon>
        <taxon>Graphocephala</taxon>
    </lineage>
</organism>
<evidence type="ECO:0008006" key="3">
    <source>
        <dbReference type="Google" id="ProtNLM"/>
    </source>
</evidence>
<accession>A0A1B6MCL2</accession>
<reference evidence="2" key="1">
    <citation type="submission" date="2015-11" db="EMBL/GenBank/DDBJ databases">
        <title>De novo transcriptome assembly of four potential Pierce s Disease insect vectors from Arizona vineyards.</title>
        <authorList>
            <person name="Tassone E.E."/>
        </authorList>
    </citation>
    <scope>NUCLEOTIDE SEQUENCE</scope>
</reference>
<dbReference type="AlphaFoldDB" id="A0A1B6MCL2"/>
<feature type="region of interest" description="Disordered" evidence="1">
    <location>
        <begin position="1"/>
        <end position="33"/>
    </location>
</feature>
<sequence length="111" mass="12812">MVDEDEEDDSPSPRQTATESQPGESRNRHPRNVDKLIKFMQDKQKAKRSAPEADELDLFFASACKSTRRLPRFLQTKIKLEVLQSIARAEEQAWSLSNRNLPTQPLFVELE</sequence>
<evidence type="ECO:0000256" key="1">
    <source>
        <dbReference type="SAM" id="MobiDB-lite"/>
    </source>
</evidence>
<name>A0A1B6MCL2_9HEMI</name>
<proteinExistence type="predicted"/>